<reference evidence="5" key="1">
    <citation type="submission" date="2018-03" db="EMBL/GenBank/DDBJ databases">
        <title>A comparative analysis of the Nautiliaceae.</title>
        <authorList>
            <person name="Grosche A."/>
            <person name="Smedile F."/>
            <person name="Vetriani C."/>
        </authorList>
    </citation>
    <scope>NUCLEOTIDE SEQUENCE [LARGE SCALE GENOMIC DNA]</scope>
    <source>
        <strain evidence="5">TB6</strain>
    </source>
</reference>
<name>A0AAJ4UXK1_9BACT</name>
<dbReference type="Proteomes" id="UP000272781">
    <property type="component" value="Unassembled WGS sequence"/>
</dbReference>
<sequence>MKALKPSFTIIELIIVIIIIGIIAYTINFNFFDNNLKVAADQVENHIRYTESLAMKDDKYQPFPKSTSSADTNQSKFWFMQWWQIRFSVNSNNEYFYEIFSDSTKSTTYFDHIGNPVSEFARDPLTHKYLDGNYNTPTANKKLNLTKTYGIKLIKFNGTVISSSTNSKRILFDNFGNLFLSEGNINHVGNEYPLYKNERVLVTNNIKIDLCRDNVCNECIRLNITPSGEVFQSKCN</sequence>
<dbReference type="EMBL" id="CP027432">
    <property type="protein sequence ID" value="QCI28042.1"/>
    <property type="molecule type" value="Genomic_DNA"/>
</dbReference>
<evidence type="ECO:0000313" key="2">
    <source>
        <dbReference type="EMBL" id="QCI28042.1"/>
    </source>
</evidence>
<accession>A0AAJ4UXK1</accession>
<organism evidence="3 4">
    <name type="scientific">Caminibacter pacificus</name>
    <dbReference type="NCBI Taxonomy" id="1424653"/>
    <lineage>
        <taxon>Bacteria</taxon>
        <taxon>Pseudomonadati</taxon>
        <taxon>Campylobacterota</taxon>
        <taxon>Epsilonproteobacteria</taxon>
        <taxon>Nautiliales</taxon>
        <taxon>Nautiliaceae</taxon>
        <taxon>Caminibacter</taxon>
    </lineage>
</organism>
<keyword evidence="1" id="KW-0812">Transmembrane</keyword>
<dbReference type="Gene3D" id="3.30.700.10">
    <property type="entry name" value="Glycoprotein, Type 4 Pilin"/>
    <property type="match status" value="1"/>
</dbReference>
<dbReference type="Proteomes" id="UP000298805">
    <property type="component" value="Chromosome"/>
</dbReference>
<dbReference type="EMBL" id="RJVK01000002">
    <property type="protein sequence ID" value="ROR39768.1"/>
    <property type="molecule type" value="Genomic_DNA"/>
</dbReference>
<evidence type="ECO:0000313" key="5">
    <source>
        <dbReference type="Proteomes" id="UP000298805"/>
    </source>
</evidence>
<dbReference type="AlphaFoldDB" id="A0AAJ4UXK1"/>
<evidence type="ECO:0000313" key="4">
    <source>
        <dbReference type="Proteomes" id="UP000272781"/>
    </source>
</evidence>
<dbReference type="InterPro" id="IPR045584">
    <property type="entry name" value="Pilin-like"/>
</dbReference>
<proteinExistence type="predicted"/>
<keyword evidence="5" id="KW-1185">Reference proteome</keyword>
<reference evidence="3 4" key="2">
    <citation type="submission" date="2018-11" db="EMBL/GenBank/DDBJ databases">
        <title>Genomic Encyclopedia of Type Strains, Phase IV (KMG-IV): sequencing the most valuable type-strain genomes for metagenomic binning, comparative biology and taxonomic classification.</title>
        <authorList>
            <person name="Goeker M."/>
        </authorList>
    </citation>
    <scope>NUCLEOTIDE SEQUENCE [LARGE SCALE GENOMIC DNA]</scope>
    <source>
        <strain evidence="3 4">DSM 27783</strain>
    </source>
</reference>
<reference evidence="2" key="3">
    <citation type="submission" date="2019-06" db="EMBL/GenBank/DDBJ databases">
        <title>A comparative analysis of the Nautiliaceae.</title>
        <authorList>
            <person name="Grosche A."/>
            <person name="Smedile F."/>
            <person name="Vetriani C."/>
        </authorList>
    </citation>
    <scope>NUCLEOTIDE SEQUENCE</scope>
    <source>
        <strain evidence="2">TB6</strain>
    </source>
</reference>
<evidence type="ECO:0000256" key="1">
    <source>
        <dbReference type="SAM" id="Phobius"/>
    </source>
</evidence>
<gene>
    <name evidence="2" type="ORF">C6V80_03400</name>
    <name evidence="3" type="ORF">EDC58_0743</name>
</gene>
<evidence type="ECO:0000313" key="3">
    <source>
        <dbReference type="EMBL" id="ROR39768.1"/>
    </source>
</evidence>
<dbReference type="RefSeq" id="WP_123352162.1">
    <property type="nucleotide sequence ID" value="NZ_CP027432.2"/>
</dbReference>
<feature type="transmembrane region" description="Helical" evidence="1">
    <location>
        <begin position="7"/>
        <end position="27"/>
    </location>
</feature>
<keyword evidence="1" id="KW-1133">Transmembrane helix</keyword>
<dbReference type="SUPFAM" id="SSF54523">
    <property type="entry name" value="Pili subunits"/>
    <property type="match status" value="1"/>
</dbReference>
<protein>
    <submittedName>
        <fullName evidence="3">Type II secretory pathway pseudopilin PulG</fullName>
    </submittedName>
</protein>
<keyword evidence="1" id="KW-0472">Membrane</keyword>